<evidence type="ECO:0000313" key="4">
    <source>
        <dbReference type="Proteomes" id="UP000830671"/>
    </source>
</evidence>
<dbReference type="EMBL" id="CP019471">
    <property type="protein sequence ID" value="UQC75200.1"/>
    <property type="molecule type" value="Genomic_DNA"/>
</dbReference>
<feature type="region of interest" description="Disordered" evidence="1">
    <location>
        <begin position="45"/>
        <end position="65"/>
    </location>
</feature>
<evidence type="ECO:0000313" key="3">
    <source>
        <dbReference type="EMBL" id="UQC75200.1"/>
    </source>
</evidence>
<protein>
    <submittedName>
        <fullName evidence="3">Uncharacterized protein</fullName>
    </submittedName>
</protein>
<keyword evidence="2" id="KW-0732">Signal</keyword>
<evidence type="ECO:0000256" key="1">
    <source>
        <dbReference type="SAM" id="MobiDB-lite"/>
    </source>
</evidence>
<feature type="compositionally biased region" description="Polar residues" evidence="1">
    <location>
        <begin position="53"/>
        <end position="64"/>
    </location>
</feature>
<feature type="chain" id="PRO_5040314256" evidence="2">
    <location>
        <begin position="20"/>
        <end position="206"/>
    </location>
</feature>
<evidence type="ECO:0000256" key="2">
    <source>
        <dbReference type="SAM" id="SignalP"/>
    </source>
</evidence>
<dbReference type="RefSeq" id="XP_049136846.1">
    <property type="nucleotide sequence ID" value="XM_049280889.1"/>
</dbReference>
<proteinExistence type="predicted"/>
<accession>A0A9Q8WAB2</accession>
<dbReference type="GeneID" id="73335899"/>
<feature type="signal peptide" evidence="2">
    <location>
        <begin position="1"/>
        <end position="19"/>
    </location>
</feature>
<keyword evidence="4" id="KW-1185">Reference proteome</keyword>
<dbReference type="AlphaFoldDB" id="A0A9Q8WAB2"/>
<dbReference type="KEGG" id="clup:CLUP02_01853"/>
<name>A0A9Q8WAB2_9PEZI</name>
<organism evidence="3 4">
    <name type="scientific">Colletotrichum lupini</name>
    <dbReference type="NCBI Taxonomy" id="145971"/>
    <lineage>
        <taxon>Eukaryota</taxon>
        <taxon>Fungi</taxon>
        <taxon>Dikarya</taxon>
        <taxon>Ascomycota</taxon>
        <taxon>Pezizomycotina</taxon>
        <taxon>Sordariomycetes</taxon>
        <taxon>Hypocreomycetidae</taxon>
        <taxon>Glomerellales</taxon>
        <taxon>Glomerellaceae</taxon>
        <taxon>Colletotrichum</taxon>
        <taxon>Colletotrichum acutatum species complex</taxon>
    </lineage>
</organism>
<reference evidence="3" key="1">
    <citation type="journal article" date="2021" name="Mol. Plant Microbe Interact.">
        <title>Complete Genome Sequence of the Plant-Pathogenic Fungus Colletotrichum lupini.</title>
        <authorList>
            <person name="Baroncelli R."/>
            <person name="Pensec F."/>
            <person name="Da Lio D."/>
            <person name="Boufleur T."/>
            <person name="Vicente I."/>
            <person name="Sarrocco S."/>
            <person name="Picot A."/>
            <person name="Baraldi E."/>
            <person name="Sukno S."/>
            <person name="Thon M."/>
            <person name="Le Floch G."/>
        </authorList>
    </citation>
    <scope>NUCLEOTIDE SEQUENCE</scope>
    <source>
        <strain evidence="3">IMI 504893</strain>
    </source>
</reference>
<dbReference type="Proteomes" id="UP000830671">
    <property type="component" value="Chromosome 1"/>
</dbReference>
<gene>
    <name evidence="3" type="ORF">CLUP02_01853</name>
</gene>
<sequence>MKPVLFFSSLVAVTVQTLAKQEVVRQIPKTRDDLLDDVGAMKAPTDDFEFSPLQASNDASSPRSKFTEDASDYRFELFPLEGATCSTATGGESTWPMELLRDGGLQYVQKFKLGEVPSTMVEAYDPSSSNIESFNAAFGLRCTKTKNIQRFYMFHDDNIGHLGYGEDEINKILYMCFMIGQDKDGVPGKPLGLGLSHQFLCSVYET</sequence>